<dbReference type="Gene3D" id="1.10.287.1260">
    <property type="match status" value="1"/>
</dbReference>
<dbReference type="InterPro" id="IPR052702">
    <property type="entry name" value="MscS-like_channel"/>
</dbReference>
<dbReference type="AlphaFoldDB" id="Q57S86"/>
<protein>
    <submittedName>
        <fullName evidence="15">Putative small-conductance mechanosensitive channel</fullName>
    </submittedName>
</protein>
<dbReference type="FunFam" id="1.10.287.1260:FF:000002">
    <property type="entry name" value="Potassium efflux system KefA"/>
    <property type="match status" value="1"/>
</dbReference>
<dbReference type="FunFam" id="2.30.30.60:FF:000001">
    <property type="entry name" value="MscS Mechanosensitive ion channel"/>
    <property type="match status" value="1"/>
</dbReference>
<keyword evidence="4 9" id="KW-0812">Transmembrane</keyword>
<sequence>MIFLRLNYFRSACRFRHFILMTMLQLYKRSQHFVFITISVLIILLSCQSLAFARGQTNGDLPSKADVQNQLDTLNKQKDLSAQDKFVQQDLIDTLATLEKIERVKEETVQLRQKVAQAPEKMRQATAALNALSDVDNDDEMRKTLSALSLRQLELRVAQVLDDLQNSQNDLAAYNSQLVSLQTQPERVQNAMYTASQQIQQIRNRLDGNNVGEAALRPSQQVLLQAQQALLNAQIDQQRKSLEGNTVLQDTLQKQRDYVTANSNRLEHQLQLLQEAVNSKRLTLTEKTAQEAISPDETARIQANPLVKQELDINHQLSQRLIVATENGNMLMQQNIKVKNWLDRALQSERNIKEQIAVLKGSLLLSRILYQQQQTLPSADELEDMTNRIADLRLEQFEINQQRDALFQSDAFVDKLEEGHTSEVNDEVHDALLQVVEMRRELLDQLNKQLGNQLMMAINLQVNQQQLMSVSKNLKAILTQQIFWVNSNRPMDWDWLKAFPQTLKEQFSAMKITVNWQKAWPAVFIAFLAGLPLLLIAGLIRWRLKWLKAYQQKLAAAVGSLRNDSQLNTPKAILIDLIRALPVCLIILALGLILLTMQLNISDLLWAFSKKLAMFWLVFGLCWKVLEKEGVAIRHFGMPAQLTSHWRRQIVRISLALLPLHFWSVVAELSPLNLMDDVLGQAVIFLNLLVITLLVWPLCRESWRDKESHGIRLVTVTILSIIPVALMVLTATGYFYTTLRLAGRWIETVYLVIIWNLLYQTVLRGLSVAARRIAWRRALARRQNLVKEGAEGAEPQEEPAIALEQINQQTLRITMLLMLALFGVMFWAIWSDLITVFSYLDSITLWHYNGSEAGAAVVKSVTMGSLLFAIIAAMVAWALIRNLPGLLEVLVLSRLNMRQGASYAITTILNYVIIAVGAMTVFGSLGVSWDKLQWLAAALSVGLGFGLQEIFGNFVSGLIILFERPVRIGDTVTIGTYSGTVSKIRIRATTITDFDRKEVIIPNKAFVTERLINWSLSDTTTRLVIRLGVAYGSDLEKVKRVLLQAAMEHPKVMHDPEPAVFFTTFGASTLDHELRLYVRELRDRSHTVDELNRAIDRLCRENDINIAFNQLEVHLHNAKGDEVTEVKRDLNGGDLAPTTS</sequence>
<evidence type="ECO:0000256" key="4">
    <source>
        <dbReference type="ARBA" id="ARBA00022692"/>
    </source>
</evidence>
<keyword evidence="6 9" id="KW-1133">Transmembrane helix</keyword>
<evidence type="ECO:0000259" key="13">
    <source>
        <dbReference type="Pfam" id="PF21082"/>
    </source>
</evidence>
<dbReference type="Pfam" id="PF12795">
    <property type="entry name" value="MscS_porin"/>
    <property type="match status" value="1"/>
</dbReference>
<evidence type="ECO:0000256" key="3">
    <source>
        <dbReference type="ARBA" id="ARBA00022475"/>
    </source>
</evidence>
<dbReference type="GO" id="GO:0005886">
    <property type="term" value="C:plasma membrane"/>
    <property type="evidence" value="ECO:0007669"/>
    <property type="project" value="UniProtKB-SubCell"/>
</dbReference>
<feature type="domain" description="Mechanosensitive ion channel MscS C-terminal" evidence="13">
    <location>
        <begin position="1024"/>
        <end position="1106"/>
    </location>
</feature>
<evidence type="ECO:0000313" key="15">
    <source>
        <dbReference type="EMBL" id="AAX64425.1"/>
    </source>
</evidence>
<feature type="transmembrane region" description="Helical" evidence="9">
    <location>
        <begin position="901"/>
        <end position="922"/>
    </location>
</feature>
<feature type="transmembrane region" description="Helical" evidence="9">
    <location>
        <begin position="678"/>
        <end position="699"/>
    </location>
</feature>
<dbReference type="PROSITE" id="PS01246">
    <property type="entry name" value="UPF0003"/>
    <property type="match status" value="1"/>
</dbReference>
<dbReference type="InterPro" id="IPR049278">
    <property type="entry name" value="MS_channel_C"/>
</dbReference>
<dbReference type="NCBIfam" id="NF008438">
    <property type="entry name" value="PRK11281.1"/>
    <property type="match status" value="1"/>
</dbReference>
<comment type="similarity">
    <text evidence="2">Belongs to the MscS (TC 1.A.23) family.</text>
</comment>
<dbReference type="HOGENOM" id="CLU_007829_3_0_6"/>
<gene>
    <name evidence="15" type="primary">aefA</name>
    <name evidence="15" type="ordered locus">SCH_0519</name>
</gene>
<feature type="coiled-coil region" evidence="8">
    <location>
        <begin position="150"/>
        <end position="184"/>
    </location>
</feature>
<evidence type="ECO:0000259" key="12">
    <source>
        <dbReference type="Pfam" id="PF12795"/>
    </source>
</evidence>
<keyword evidence="5" id="KW-0732">Signal</keyword>
<evidence type="ECO:0000259" key="10">
    <source>
        <dbReference type="Pfam" id="PF00924"/>
    </source>
</evidence>
<dbReference type="SUPFAM" id="SSF82861">
    <property type="entry name" value="Mechanosensitive channel protein MscS (YggB), transmembrane region"/>
    <property type="match status" value="1"/>
</dbReference>
<keyword evidence="3" id="KW-1003">Cell membrane</keyword>
<dbReference type="InterPro" id="IPR011066">
    <property type="entry name" value="MscS_channel_C_sf"/>
</dbReference>
<feature type="transmembrane region" description="Helical" evidence="9">
    <location>
        <begin position="934"/>
        <end position="962"/>
    </location>
</feature>
<feature type="transmembrane region" description="Helical" evidence="9">
    <location>
        <begin position="519"/>
        <end position="540"/>
    </location>
</feature>
<dbReference type="Pfam" id="PF00924">
    <property type="entry name" value="MS_channel_2nd"/>
    <property type="match status" value="1"/>
</dbReference>
<organism evidence="15 16">
    <name type="scientific">Salmonella choleraesuis (strain SC-B67)</name>
    <dbReference type="NCBI Taxonomy" id="321314"/>
    <lineage>
        <taxon>Bacteria</taxon>
        <taxon>Pseudomonadati</taxon>
        <taxon>Pseudomonadota</taxon>
        <taxon>Gammaproteobacteria</taxon>
        <taxon>Enterobacterales</taxon>
        <taxon>Enterobacteriaceae</taxon>
        <taxon>Salmonella</taxon>
    </lineage>
</organism>
<dbReference type="InterPro" id="IPR006686">
    <property type="entry name" value="MscS_channel_CS"/>
</dbReference>
<feature type="transmembrane region" description="Helical" evidence="9">
    <location>
        <begin position="650"/>
        <end position="666"/>
    </location>
</feature>
<comment type="subcellular location">
    <subcellularLocation>
        <location evidence="1">Cell membrane</location>
        <topology evidence="1">Multi-pass membrane protein</topology>
    </subcellularLocation>
</comment>
<evidence type="ECO:0000256" key="6">
    <source>
        <dbReference type="ARBA" id="ARBA00022989"/>
    </source>
</evidence>
<dbReference type="Proteomes" id="UP000000538">
    <property type="component" value="Chromosome"/>
</dbReference>
<feature type="domain" description="Mechanosensitive ion channel transmembrane helices 2/3" evidence="14">
    <location>
        <begin position="907"/>
        <end position="948"/>
    </location>
</feature>
<reference evidence="15 16" key="1">
    <citation type="journal article" date="2005" name="Nucleic Acids Res.">
        <title>The genome sequence of Salmonella enterica serovar Choleraesuis, a highly invasive and resistant zoonotic pathogen.</title>
        <authorList>
            <person name="Chiu C.H."/>
            <person name="Tang P."/>
            <person name="Chu C."/>
            <person name="Hu S."/>
            <person name="Bao Q."/>
            <person name="Yu J."/>
            <person name="Chou Y.Y."/>
            <person name="Wang H.S."/>
            <person name="Lee Y.S."/>
        </authorList>
    </citation>
    <scope>NUCLEOTIDE SEQUENCE [LARGE SCALE GENOMIC DNA]</scope>
    <source>
        <strain evidence="15 16">SC-B67</strain>
    </source>
</reference>
<dbReference type="Pfam" id="PF21082">
    <property type="entry name" value="MS_channel_3rd"/>
    <property type="match status" value="1"/>
</dbReference>
<dbReference type="FunFam" id="3.30.70.100:FF:000015">
    <property type="entry name" value="Potassium efflux system KefA"/>
    <property type="match status" value="1"/>
</dbReference>
<proteinExistence type="inferred from homology"/>
<feature type="domain" description="Mechanosensitive ion channel MscS porin" evidence="12">
    <location>
        <begin position="70"/>
        <end position="309"/>
    </location>
</feature>
<evidence type="ECO:0000256" key="2">
    <source>
        <dbReference type="ARBA" id="ARBA00008017"/>
    </source>
</evidence>
<accession>Q57S86</accession>
<feature type="transmembrane region" description="Helical" evidence="9">
    <location>
        <begin position="711"/>
        <end position="736"/>
    </location>
</feature>
<dbReference type="SUPFAM" id="SSF82689">
    <property type="entry name" value="Mechanosensitive channel protein MscS (YggB), C-terminal domain"/>
    <property type="match status" value="1"/>
</dbReference>
<dbReference type="InterPro" id="IPR006685">
    <property type="entry name" value="MscS_channel_2nd"/>
</dbReference>
<dbReference type="PANTHER" id="PTHR30347:SF1">
    <property type="entry name" value="MECHANOSENSITIVE CHANNEL MSCK"/>
    <property type="match status" value="1"/>
</dbReference>
<dbReference type="InterPro" id="IPR011014">
    <property type="entry name" value="MscS_channel_TM-2"/>
</dbReference>
<dbReference type="PANTHER" id="PTHR30347">
    <property type="entry name" value="POTASSIUM CHANNEL RELATED"/>
    <property type="match status" value="1"/>
</dbReference>
<keyword evidence="8" id="KW-0175">Coiled coil</keyword>
<evidence type="ECO:0000259" key="14">
    <source>
        <dbReference type="Pfam" id="PF21088"/>
    </source>
</evidence>
<dbReference type="KEGG" id="sec:SCH_0519"/>
<evidence type="ECO:0000256" key="1">
    <source>
        <dbReference type="ARBA" id="ARBA00004651"/>
    </source>
</evidence>
<evidence type="ECO:0000313" key="16">
    <source>
        <dbReference type="Proteomes" id="UP000000538"/>
    </source>
</evidence>
<evidence type="ECO:0000256" key="5">
    <source>
        <dbReference type="ARBA" id="ARBA00022729"/>
    </source>
</evidence>
<evidence type="ECO:0000256" key="7">
    <source>
        <dbReference type="ARBA" id="ARBA00023136"/>
    </source>
</evidence>
<dbReference type="Pfam" id="PF21088">
    <property type="entry name" value="MS_channel_1st"/>
    <property type="match status" value="1"/>
</dbReference>
<dbReference type="InterPro" id="IPR049142">
    <property type="entry name" value="MS_channel_1st"/>
</dbReference>
<keyword evidence="7 9" id="KW-0472">Membrane</keyword>
<feature type="domain" description="Mechanosensitive ion channel inner membrane" evidence="11">
    <location>
        <begin position="529"/>
        <end position="846"/>
    </location>
</feature>
<dbReference type="EMBL" id="AE017220">
    <property type="protein sequence ID" value="AAX64425.1"/>
    <property type="molecule type" value="Genomic_DNA"/>
</dbReference>
<feature type="transmembrane region" description="Helical" evidence="9">
    <location>
        <begin position="605"/>
        <end position="626"/>
    </location>
</feature>
<dbReference type="GO" id="GO:0008381">
    <property type="term" value="F:mechanosensitive monoatomic ion channel activity"/>
    <property type="evidence" value="ECO:0007669"/>
    <property type="project" value="UniProtKB-ARBA"/>
</dbReference>
<dbReference type="GO" id="GO:0009992">
    <property type="term" value="P:intracellular water homeostasis"/>
    <property type="evidence" value="ECO:0007669"/>
    <property type="project" value="TreeGrafter"/>
</dbReference>
<dbReference type="InterPro" id="IPR025692">
    <property type="entry name" value="MscS_IM_dom1"/>
</dbReference>
<dbReference type="Gene3D" id="2.30.30.60">
    <property type="match status" value="1"/>
</dbReference>
<feature type="transmembrane region" description="Helical" evidence="9">
    <location>
        <begin position="748"/>
        <end position="767"/>
    </location>
</feature>
<evidence type="ECO:0000256" key="9">
    <source>
        <dbReference type="SAM" id="Phobius"/>
    </source>
</evidence>
<dbReference type="Gene3D" id="3.30.70.100">
    <property type="match status" value="1"/>
</dbReference>
<dbReference type="InterPro" id="IPR023408">
    <property type="entry name" value="MscS_beta-dom_sf"/>
</dbReference>
<dbReference type="InterPro" id="IPR010920">
    <property type="entry name" value="LSM_dom_sf"/>
</dbReference>
<feature type="transmembrane region" description="Helical" evidence="9">
    <location>
        <begin position="860"/>
        <end position="880"/>
    </location>
</feature>
<dbReference type="InterPro" id="IPR024393">
    <property type="entry name" value="MscS_porin"/>
</dbReference>
<evidence type="ECO:0000259" key="11">
    <source>
        <dbReference type="Pfam" id="PF12794"/>
    </source>
</evidence>
<feature type="domain" description="Mechanosensitive ion channel MscS" evidence="10">
    <location>
        <begin position="950"/>
        <end position="1015"/>
    </location>
</feature>
<feature type="transmembrane region" description="Helical" evidence="9">
    <location>
        <begin position="580"/>
        <end position="599"/>
    </location>
</feature>
<dbReference type="SUPFAM" id="SSF50182">
    <property type="entry name" value="Sm-like ribonucleoproteins"/>
    <property type="match status" value="1"/>
</dbReference>
<evidence type="ECO:0000256" key="8">
    <source>
        <dbReference type="SAM" id="Coils"/>
    </source>
</evidence>
<feature type="transmembrane region" description="Helical" evidence="9">
    <location>
        <begin position="816"/>
        <end position="840"/>
    </location>
</feature>
<name>Q57S86_SALCH</name>
<dbReference type="Pfam" id="PF12794">
    <property type="entry name" value="MscS_TM"/>
    <property type="match status" value="1"/>
</dbReference>